<evidence type="ECO:0000256" key="1">
    <source>
        <dbReference type="ARBA" id="ARBA00022443"/>
    </source>
</evidence>
<proteinExistence type="predicted"/>
<evidence type="ECO:0000313" key="6">
    <source>
        <dbReference type="Proteomes" id="UP000078343"/>
    </source>
</evidence>
<feature type="region of interest" description="Disordered" evidence="3">
    <location>
        <begin position="49"/>
        <end position="210"/>
    </location>
</feature>
<evidence type="ECO:0000256" key="3">
    <source>
        <dbReference type="SAM" id="MobiDB-lite"/>
    </source>
</evidence>
<organism evidence="5 6">
    <name type="scientific">Fonsecaea erecta</name>
    <dbReference type="NCBI Taxonomy" id="1367422"/>
    <lineage>
        <taxon>Eukaryota</taxon>
        <taxon>Fungi</taxon>
        <taxon>Dikarya</taxon>
        <taxon>Ascomycota</taxon>
        <taxon>Pezizomycotina</taxon>
        <taxon>Eurotiomycetes</taxon>
        <taxon>Chaetothyriomycetidae</taxon>
        <taxon>Chaetothyriales</taxon>
        <taxon>Herpotrichiellaceae</taxon>
        <taxon>Fonsecaea</taxon>
    </lineage>
</organism>
<feature type="compositionally biased region" description="Low complexity" evidence="3">
    <location>
        <begin position="176"/>
        <end position="188"/>
    </location>
</feature>
<feature type="compositionally biased region" description="Low complexity" evidence="3">
    <location>
        <begin position="111"/>
        <end position="132"/>
    </location>
</feature>
<protein>
    <recommendedName>
        <fullName evidence="4">SH3 domain-containing protein</fullName>
    </recommendedName>
</protein>
<accession>A0A178Z2Y9</accession>
<dbReference type="Proteomes" id="UP000078343">
    <property type="component" value="Unassembled WGS sequence"/>
</dbReference>
<dbReference type="OrthoDB" id="5340910at2759"/>
<sequence>MDFTPSMDDELELKNGQLVRLLHEYDDGWALCIRLDRSQQGVVPRTCLAAKPSKPKPSHLNQYARPPPPGGPGSRPMSPAGGPRAGMGPQRPMSPAGRPMSPAGRPMSPAGRSMSPMGRPMSPSGRMSPAGMRRPMSPGFNQGPRAMSPGPRRGPPPGRSMSPGPYGVRGGPPPMAAANRPRSNSASNVREKRNSPAGPSKLGPGSGMAF</sequence>
<gene>
    <name evidence="5" type="ORF">AYL99_12019</name>
</gene>
<dbReference type="SUPFAM" id="SSF50044">
    <property type="entry name" value="SH3-domain"/>
    <property type="match status" value="1"/>
</dbReference>
<keyword evidence="6" id="KW-1185">Reference proteome</keyword>
<dbReference type="STRING" id="1367422.A0A178Z2Y9"/>
<feature type="domain" description="SH3" evidence="4">
    <location>
        <begin position="1"/>
        <end position="53"/>
    </location>
</feature>
<name>A0A178Z2Y9_9EURO</name>
<dbReference type="RefSeq" id="XP_018687143.1">
    <property type="nucleotide sequence ID" value="XM_018843523.1"/>
</dbReference>
<dbReference type="InterPro" id="IPR001452">
    <property type="entry name" value="SH3_domain"/>
</dbReference>
<dbReference type="GeneID" id="30016186"/>
<evidence type="ECO:0000256" key="2">
    <source>
        <dbReference type="PROSITE-ProRule" id="PRU00192"/>
    </source>
</evidence>
<dbReference type="PROSITE" id="PS50002">
    <property type="entry name" value="SH3"/>
    <property type="match status" value="1"/>
</dbReference>
<comment type="caution">
    <text evidence="5">The sequence shown here is derived from an EMBL/GenBank/DDBJ whole genome shotgun (WGS) entry which is preliminary data.</text>
</comment>
<evidence type="ECO:0000259" key="4">
    <source>
        <dbReference type="PROSITE" id="PS50002"/>
    </source>
</evidence>
<reference evidence="5 6" key="1">
    <citation type="submission" date="2016-04" db="EMBL/GenBank/DDBJ databases">
        <title>Draft genome of Fonsecaea erecta CBS 125763.</title>
        <authorList>
            <person name="Weiss V.A."/>
            <person name="Vicente V.A."/>
            <person name="Raittz R.T."/>
            <person name="Moreno L.F."/>
            <person name="De Souza E.M."/>
            <person name="Pedrosa F.O."/>
            <person name="Steffens M.B."/>
            <person name="Faoro H."/>
            <person name="Tadra-Sfeir M.Z."/>
            <person name="Najafzadeh M.J."/>
            <person name="Felipe M.S."/>
            <person name="Teixeira M."/>
            <person name="Sun J."/>
            <person name="Xi L."/>
            <person name="Gomes R."/>
            <person name="De Azevedo C.M."/>
            <person name="Salgado C.G."/>
            <person name="Da Silva M.B."/>
            <person name="Nascimento M.F."/>
            <person name="Queiroz-Telles F."/>
            <person name="Attili D.S."/>
            <person name="Gorbushina A."/>
        </authorList>
    </citation>
    <scope>NUCLEOTIDE SEQUENCE [LARGE SCALE GENOMIC DNA]</scope>
    <source>
        <strain evidence="5 6">CBS 125763</strain>
    </source>
</reference>
<dbReference type="InterPro" id="IPR036028">
    <property type="entry name" value="SH3-like_dom_sf"/>
</dbReference>
<dbReference type="EMBL" id="LVYI01000023">
    <property type="protein sequence ID" value="OAP53776.1"/>
    <property type="molecule type" value="Genomic_DNA"/>
</dbReference>
<dbReference type="Gene3D" id="2.30.30.40">
    <property type="entry name" value="SH3 Domains"/>
    <property type="match status" value="1"/>
</dbReference>
<evidence type="ECO:0000313" key="5">
    <source>
        <dbReference type="EMBL" id="OAP53776.1"/>
    </source>
</evidence>
<dbReference type="Pfam" id="PF14604">
    <property type="entry name" value="SH3_9"/>
    <property type="match status" value="1"/>
</dbReference>
<dbReference type="AlphaFoldDB" id="A0A178Z2Y9"/>
<keyword evidence="1 2" id="KW-0728">SH3 domain</keyword>